<dbReference type="OMA" id="CAERFIT"/>
<dbReference type="InterPro" id="IPR041569">
    <property type="entry name" value="AAA_lid_3"/>
</dbReference>
<accession>A0A0L0CJQ7</accession>
<dbReference type="GO" id="GO:0016887">
    <property type="term" value="F:ATP hydrolysis activity"/>
    <property type="evidence" value="ECO:0007669"/>
    <property type="project" value="InterPro"/>
</dbReference>
<dbReference type="GO" id="GO:0005524">
    <property type="term" value="F:ATP binding"/>
    <property type="evidence" value="ECO:0007669"/>
    <property type="project" value="InterPro"/>
</dbReference>
<evidence type="ECO:0000313" key="3">
    <source>
        <dbReference type="Proteomes" id="UP000037069"/>
    </source>
</evidence>
<dbReference type="EMBL" id="JRES01000390">
    <property type="protein sequence ID" value="KNC31719.1"/>
    <property type="molecule type" value="Genomic_DNA"/>
</dbReference>
<proteinExistence type="predicted"/>
<dbReference type="GO" id="GO:0031593">
    <property type="term" value="F:polyubiquitin modification-dependent protein binding"/>
    <property type="evidence" value="ECO:0007669"/>
    <property type="project" value="TreeGrafter"/>
</dbReference>
<feature type="domain" description="AAA+ ATPase" evidence="1">
    <location>
        <begin position="229"/>
        <end position="380"/>
    </location>
</feature>
<dbReference type="InterPro" id="IPR050168">
    <property type="entry name" value="AAA_ATPase_domain"/>
</dbReference>
<dbReference type="Pfam" id="PF00004">
    <property type="entry name" value="AAA"/>
    <property type="match status" value="2"/>
</dbReference>
<dbReference type="GO" id="GO:0005634">
    <property type="term" value="C:nucleus"/>
    <property type="evidence" value="ECO:0007669"/>
    <property type="project" value="TreeGrafter"/>
</dbReference>
<dbReference type="InterPro" id="IPR027417">
    <property type="entry name" value="P-loop_NTPase"/>
</dbReference>
<dbReference type="AlphaFoldDB" id="A0A0L0CJQ7"/>
<keyword evidence="3" id="KW-1185">Reference proteome</keyword>
<dbReference type="GO" id="GO:0097352">
    <property type="term" value="P:autophagosome maturation"/>
    <property type="evidence" value="ECO:0007669"/>
    <property type="project" value="TreeGrafter"/>
</dbReference>
<evidence type="ECO:0000259" key="1">
    <source>
        <dbReference type="SMART" id="SM00382"/>
    </source>
</evidence>
<dbReference type="Gene3D" id="1.10.8.60">
    <property type="match status" value="2"/>
</dbReference>
<dbReference type="PANTHER" id="PTHR23077">
    <property type="entry name" value="AAA-FAMILY ATPASE"/>
    <property type="match status" value="1"/>
</dbReference>
<dbReference type="Proteomes" id="UP000037069">
    <property type="component" value="Unassembled WGS sequence"/>
</dbReference>
<dbReference type="PANTHER" id="PTHR23077:SF194">
    <property type="entry name" value="ATPASE FAMILY GENE 2 PROTEIN HOMOLOG B"/>
    <property type="match status" value="1"/>
</dbReference>
<dbReference type="CDD" id="cd19511">
    <property type="entry name" value="RecA-like_CDC48_r2-like"/>
    <property type="match status" value="1"/>
</dbReference>
<organism evidence="2 3">
    <name type="scientific">Lucilia cuprina</name>
    <name type="common">Green bottle fly</name>
    <name type="synonym">Australian sheep blowfly</name>
    <dbReference type="NCBI Taxonomy" id="7375"/>
    <lineage>
        <taxon>Eukaryota</taxon>
        <taxon>Metazoa</taxon>
        <taxon>Ecdysozoa</taxon>
        <taxon>Arthropoda</taxon>
        <taxon>Hexapoda</taxon>
        <taxon>Insecta</taxon>
        <taxon>Pterygota</taxon>
        <taxon>Neoptera</taxon>
        <taxon>Endopterygota</taxon>
        <taxon>Diptera</taxon>
        <taxon>Brachycera</taxon>
        <taxon>Muscomorpha</taxon>
        <taxon>Oestroidea</taxon>
        <taxon>Calliphoridae</taxon>
        <taxon>Luciliinae</taxon>
        <taxon>Lucilia</taxon>
    </lineage>
</organism>
<dbReference type="Gene3D" id="3.40.50.300">
    <property type="entry name" value="P-loop containing nucleotide triphosphate hydrolases"/>
    <property type="match status" value="2"/>
</dbReference>
<dbReference type="GO" id="GO:0005829">
    <property type="term" value="C:cytosol"/>
    <property type="evidence" value="ECO:0007669"/>
    <property type="project" value="TreeGrafter"/>
</dbReference>
<dbReference type="STRING" id="7375.A0A0L0CJQ7"/>
<name>A0A0L0CJQ7_LUCCU</name>
<dbReference type="SUPFAM" id="SSF52540">
    <property type="entry name" value="P-loop containing nucleoside triphosphate hydrolases"/>
    <property type="match status" value="2"/>
</dbReference>
<dbReference type="Pfam" id="PF17862">
    <property type="entry name" value="AAA_lid_3"/>
    <property type="match status" value="1"/>
</dbReference>
<dbReference type="OrthoDB" id="27435at2759"/>
<dbReference type="GO" id="GO:0034098">
    <property type="term" value="C:VCP-NPL4-UFD1 AAA ATPase complex"/>
    <property type="evidence" value="ECO:0007669"/>
    <property type="project" value="TreeGrafter"/>
</dbReference>
<evidence type="ECO:0000313" key="2">
    <source>
        <dbReference type="EMBL" id="KNC31719.1"/>
    </source>
</evidence>
<dbReference type="GO" id="GO:0030970">
    <property type="term" value="P:retrograde protein transport, ER to cytosol"/>
    <property type="evidence" value="ECO:0007669"/>
    <property type="project" value="TreeGrafter"/>
</dbReference>
<dbReference type="InterPro" id="IPR003960">
    <property type="entry name" value="ATPase_AAA_CS"/>
</dbReference>
<gene>
    <name evidence="2" type="ORF">FF38_07062</name>
</gene>
<protein>
    <recommendedName>
        <fullName evidence="1">AAA+ ATPase domain-containing protein</fullName>
    </recommendedName>
</protein>
<dbReference type="SMART" id="SM00382">
    <property type="entry name" value="AAA"/>
    <property type="match status" value="2"/>
</dbReference>
<dbReference type="FunFam" id="3.40.50.300:FF:001921">
    <property type="entry name" value="AAA ATPase domain-containing protein"/>
    <property type="match status" value="1"/>
</dbReference>
<feature type="domain" description="AAA+ ATPase" evidence="1">
    <location>
        <begin position="505"/>
        <end position="650"/>
    </location>
</feature>
<reference evidence="2 3" key="1">
    <citation type="journal article" date="2015" name="Nat. Commun.">
        <title>Lucilia cuprina genome unlocks parasitic fly biology to underpin future interventions.</title>
        <authorList>
            <person name="Anstead C.A."/>
            <person name="Korhonen P.K."/>
            <person name="Young N.D."/>
            <person name="Hall R.S."/>
            <person name="Jex A.R."/>
            <person name="Murali S.C."/>
            <person name="Hughes D.S."/>
            <person name="Lee S.F."/>
            <person name="Perry T."/>
            <person name="Stroehlein A.J."/>
            <person name="Ansell B.R."/>
            <person name="Breugelmans B."/>
            <person name="Hofmann A."/>
            <person name="Qu J."/>
            <person name="Dugan S."/>
            <person name="Lee S.L."/>
            <person name="Chao H."/>
            <person name="Dinh H."/>
            <person name="Han Y."/>
            <person name="Doddapaneni H.V."/>
            <person name="Worley K.C."/>
            <person name="Muzny D.M."/>
            <person name="Ioannidis P."/>
            <person name="Waterhouse R.M."/>
            <person name="Zdobnov E.M."/>
            <person name="James P.J."/>
            <person name="Bagnall N.H."/>
            <person name="Kotze A.C."/>
            <person name="Gibbs R.A."/>
            <person name="Richards S."/>
            <person name="Batterham P."/>
            <person name="Gasser R.B."/>
        </authorList>
    </citation>
    <scope>NUCLEOTIDE SEQUENCE [LARGE SCALE GENOMIC DNA]</scope>
    <source>
        <strain evidence="2 3">LS</strain>
        <tissue evidence="2">Full body</tissue>
    </source>
</reference>
<dbReference type="PROSITE" id="PS00674">
    <property type="entry name" value="AAA"/>
    <property type="match status" value="1"/>
</dbReference>
<dbReference type="InterPro" id="IPR003593">
    <property type="entry name" value="AAA+_ATPase"/>
</dbReference>
<sequence>MLLNKDLLILPLNTIDNLSYQKCILPKDKFPATARPGQWSKCCFIESTSGSQNYAIAQIFPRHDVEGACYMDASVTHYSFNDYQQLTLKECQLLENPHEIEQVNVFIKLNPEYFVKNSEFLTKTHLFELAKTFLQKYHFTHDSSIKDEFLLENGIDCISIQLDNYTEEGIYFVTDASNVIIKNISLTYNNFKRERLSLNVEPFAIVLQELQDLIKFVRMQRSQKRSLNMSLNALVVGPVGCGKTTLVEEFLQSHHCNIFRIEIGNCLKQYPGETEAELRKIFKAAIDFEHKFKAKDPTVILLEELHLLCPQPTSTAGNSSDVLANSMRISAQLLSLVDALFTNRANVMCLATTSKPDTLNELVRRPGRFENEISIASLQEGHRKDILKELLDHSIPNFNVNQTILEKLAKHTQGYVIADLTLLVRNIAQAILTRTEEKHEFEEVIIDVLKKSKPISLKSSDVTAFKTSKTFESIGGMLDLKKNLEVSILAGLKQEESFKRFGLSLPKGVLLYGPPGCAKTTIAKCLATEANMTFIATSGAEVYSPYVGCAEKFIGKIFQTARKNSPCLIFLDEIDSLVGRRSLASSGSNSGDVQVRILSTLLTEMDGVIAASGQSAHILVVAATNRPDMVDDALMRLGRFDKLIHVPAPDFLSRRSILDLYKCKMPFSPCVDLDVLAKRTENYSGADICNLCNEAAMQAFQRDFNCSEILMKDFESVLQTSKSSLIQSQIDWYYQFENKF</sequence>
<dbReference type="InterPro" id="IPR003959">
    <property type="entry name" value="ATPase_AAA_core"/>
</dbReference>
<comment type="caution">
    <text evidence="2">The sequence shown here is derived from an EMBL/GenBank/DDBJ whole genome shotgun (WGS) entry which is preliminary data.</text>
</comment>
<dbReference type="GO" id="GO:0051228">
    <property type="term" value="P:mitotic spindle disassembly"/>
    <property type="evidence" value="ECO:0007669"/>
    <property type="project" value="TreeGrafter"/>
</dbReference>